<organism evidence="1">
    <name type="scientific">Salix viminalis</name>
    <name type="common">Common osier</name>
    <name type="synonym">Basket willow</name>
    <dbReference type="NCBI Taxonomy" id="40686"/>
    <lineage>
        <taxon>Eukaryota</taxon>
        <taxon>Viridiplantae</taxon>
        <taxon>Streptophyta</taxon>
        <taxon>Embryophyta</taxon>
        <taxon>Tracheophyta</taxon>
        <taxon>Spermatophyta</taxon>
        <taxon>Magnoliopsida</taxon>
        <taxon>eudicotyledons</taxon>
        <taxon>Gunneridae</taxon>
        <taxon>Pentapetalae</taxon>
        <taxon>rosids</taxon>
        <taxon>fabids</taxon>
        <taxon>Malpighiales</taxon>
        <taxon>Salicaceae</taxon>
        <taxon>Saliceae</taxon>
        <taxon>Salix</taxon>
    </lineage>
</organism>
<sequence length="12" mass="1549">MIMKKDTFFIFK</sequence>
<protein>
    <submittedName>
        <fullName evidence="1">Uncharacterized protein</fullName>
    </submittedName>
</protein>
<gene>
    <name evidence="1" type="ORF">SVIM_LOCUS220305</name>
</gene>
<evidence type="ECO:0000313" key="1">
    <source>
        <dbReference type="EMBL" id="VFU39561.1"/>
    </source>
</evidence>
<reference evidence="1" key="1">
    <citation type="submission" date="2019-03" db="EMBL/GenBank/DDBJ databases">
        <authorList>
            <person name="Mank J."/>
            <person name="Almeida P."/>
        </authorList>
    </citation>
    <scope>NUCLEOTIDE SEQUENCE</scope>
    <source>
        <strain evidence="1">78183</strain>
    </source>
</reference>
<accession>A0A6N2LHE9</accession>
<dbReference type="EMBL" id="CAADRP010001530">
    <property type="protein sequence ID" value="VFU39561.1"/>
    <property type="molecule type" value="Genomic_DNA"/>
</dbReference>
<name>A0A6N2LHE9_SALVM</name>
<proteinExistence type="predicted"/>